<feature type="compositionally biased region" description="Low complexity" evidence="6">
    <location>
        <begin position="194"/>
        <end position="205"/>
    </location>
</feature>
<reference evidence="9 10" key="1">
    <citation type="submission" date="2020-10" db="EMBL/GenBank/DDBJ databases">
        <title>Plant Genome Project.</title>
        <authorList>
            <person name="Zhang R.-G."/>
        </authorList>
    </citation>
    <scope>NUCLEOTIDE SEQUENCE [LARGE SCALE GENOMIC DNA]</scope>
    <source>
        <strain evidence="9">FAFU-HL-1</strain>
        <tissue evidence="9">Leaf</tissue>
    </source>
</reference>
<sequence>MEERVSEESAPSMKLSLGIGAGDLDDDDRHVFPQLTETQLHELKQQALIFKYIVAGFRVPLDLVVPIWHSVASSSLVSFSGADIYRQFPSFVGLSPQGFDYRQMMDPEPGRCRRTDGKKWRCSKDVVAGQKYCERHMHRGRQRSRKLVEASQTAADSEKSSPHNSNKNSDKPNSHSFNLGPITSQIKGPPLDNTPTTLTTCTTSSSSDIEIKGMSLNPAANADSKNPFTTMTTSIVTGYKNTATMIASAVHVDITATGNDYQSSINLKRHYIDDINSNCGNSVTCEVQGCGASHNYMNDVELELGRCRRTDGKKWRCRRGVVANQKYCEMHMHRGSKQHMEASKPAAILATIPVVPGSFHSHPTTNLPSKTDYRSLNTDLCISIPTSAKLITTIDDTRTTSNSSDTTISDTMVFGVLPRKLGYLFSVVMRNCVLNEHPML</sequence>
<keyword evidence="10" id="KW-1185">Reference proteome</keyword>
<dbReference type="GO" id="GO:0099402">
    <property type="term" value="P:plant organ development"/>
    <property type="evidence" value="ECO:0007669"/>
    <property type="project" value="UniProtKB-ARBA"/>
</dbReference>
<evidence type="ECO:0000256" key="1">
    <source>
        <dbReference type="ARBA" id="ARBA00004123"/>
    </source>
</evidence>
<proteinExistence type="inferred from homology"/>
<dbReference type="OrthoDB" id="1103109at2759"/>
<feature type="domain" description="QLQ" evidence="7">
    <location>
        <begin position="34"/>
        <end position="69"/>
    </location>
</feature>
<dbReference type="PROSITE" id="PS51666">
    <property type="entry name" value="QLQ"/>
    <property type="match status" value="1"/>
</dbReference>
<feature type="domain" description="WRC" evidence="8">
    <location>
        <begin position="106"/>
        <end position="150"/>
    </location>
</feature>
<dbReference type="GO" id="GO:0005524">
    <property type="term" value="F:ATP binding"/>
    <property type="evidence" value="ECO:0007669"/>
    <property type="project" value="UniProtKB-UniRule"/>
</dbReference>
<dbReference type="PANTHER" id="PTHR31602:SF81">
    <property type="entry name" value="GROWTH-REGULATING FACTOR 9"/>
    <property type="match status" value="1"/>
</dbReference>
<comment type="subcellular location">
    <subcellularLocation>
        <location evidence="1 5">Nucleus</location>
    </subcellularLocation>
</comment>
<name>A0A835JKP3_9ROSI</name>
<dbReference type="GO" id="GO:0005634">
    <property type="term" value="C:nucleus"/>
    <property type="evidence" value="ECO:0007669"/>
    <property type="project" value="UniProtKB-SubCell"/>
</dbReference>
<comment type="function">
    <text evidence="5">Transcription activator.</text>
</comment>
<feature type="compositionally biased region" description="Basic residues" evidence="6">
    <location>
        <begin position="136"/>
        <end position="145"/>
    </location>
</feature>
<dbReference type="PROSITE" id="PS51667">
    <property type="entry name" value="WRC"/>
    <property type="match status" value="2"/>
</dbReference>
<organism evidence="9 10">
    <name type="scientific">Salix dunnii</name>
    <dbReference type="NCBI Taxonomy" id="1413687"/>
    <lineage>
        <taxon>Eukaryota</taxon>
        <taxon>Viridiplantae</taxon>
        <taxon>Streptophyta</taxon>
        <taxon>Embryophyta</taxon>
        <taxon>Tracheophyta</taxon>
        <taxon>Spermatophyta</taxon>
        <taxon>Magnoliopsida</taxon>
        <taxon>eudicotyledons</taxon>
        <taxon>Gunneridae</taxon>
        <taxon>Pentapetalae</taxon>
        <taxon>rosids</taxon>
        <taxon>fabids</taxon>
        <taxon>Malpighiales</taxon>
        <taxon>Salicaceae</taxon>
        <taxon>Saliceae</taxon>
        <taxon>Salix</taxon>
    </lineage>
</organism>
<keyword evidence="5" id="KW-0804">Transcription</keyword>
<evidence type="ECO:0000256" key="5">
    <source>
        <dbReference type="RuleBase" id="RU367127"/>
    </source>
</evidence>
<keyword evidence="5" id="KW-0805">Transcription regulation</keyword>
<evidence type="ECO:0000256" key="4">
    <source>
        <dbReference type="PROSITE-ProRule" id="PRU01002"/>
    </source>
</evidence>
<gene>
    <name evidence="9" type="ORF">SADUNF_Sadunf14G0047200</name>
</gene>
<dbReference type="InterPro" id="IPR031137">
    <property type="entry name" value="GRF"/>
</dbReference>
<evidence type="ECO:0000313" key="9">
    <source>
        <dbReference type="EMBL" id="KAF9668860.1"/>
    </source>
</evidence>
<dbReference type="GO" id="GO:0006351">
    <property type="term" value="P:DNA-templated transcription"/>
    <property type="evidence" value="ECO:0007669"/>
    <property type="project" value="UniProtKB-UniRule"/>
</dbReference>
<keyword evidence="5" id="KW-0010">Activator</keyword>
<dbReference type="Proteomes" id="UP000657918">
    <property type="component" value="Unassembled WGS sequence"/>
</dbReference>
<comment type="caution">
    <text evidence="9">The sequence shown here is derived from an EMBL/GenBank/DDBJ whole genome shotgun (WGS) entry which is preliminary data.</text>
</comment>
<dbReference type="Pfam" id="PF08880">
    <property type="entry name" value="QLQ"/>
    <property type="match status" value="1"/>
</dbReference>
<dbReference type="InterPro" id="IPR014977">
    <property type="entry name" value="WRC_dom"/>
</dbReference>
<dbReference type="EMBL" id="JADGMS010000014">
    <property type="protein sequence ID" value="KAF9668860.1"/>
    <property type="molecule type" value="Genomic_DNA"/>
</dbReference>
<feature type="region of interest" description="Disordered" evidence="6">
    <location>
        <begin position="133"/>
        <end position="205"/>
    </location>
</feature>
<accession>A0A835JKP3</accession>
<keyword evidence="3 5" id="KW-0539">Nucleus</keyword>
<dbReference type="InterPro" id="IPR014978">
    <property type="entry name" value="Gln-Leu-Gln_QLQ"/>
</dbReference>
<evidence type="ECO:0000256" key="3">
    <source>
        <dbReference type="ARBA" id="ARBA00023242"/>
    </source>
</evidence>
<dbReference type="AlphaFoldDB" id="A0A835JKP3"/>
<evidence type="ECO:0000259" key="8">
    <source>
        <dbReference type="PROSITE" id="PS51667"/>
    </source>
</evidence>
<evidence type="ECO:0000259" key="7">
    <source>
        <dbReference type="PROSITE" id="PS51666"/>
    </source>
</evidence>
<comment type="caution">
    <text evidence="4">Lacks conserved residue(s) required for the propagation of feature annotation.</text>
</comment>
<protein>
    <recommendedName>
        <fullName evidence="5">Growth-regulating factor</fullName>
    </recommendedName>
</protein>
<evidence type="ECO:0000256" key="6">
    <source>
        <dbReference type="SAM" id="MobiDB-lite"/>
    </source>
</evidence>
<comment type="similarity">
    <text evidence="2 5">Belongs to the GRF family.</text>
</comment>
<dbReference type="PANTHER" id="PTHR31602">
    <property type="entry name" value="GROWTH-REGULATING FACTOR 5"/>
    <property type="match status" value="1"/>
</dbReference>
<comment type="domain">
    <text evidence="5">The QLQ domain and WRC domain may be involved in protein-protein interaction and DNA-binding, respectively.</text>
</comment>
<evidence type="ECO:0000313" key="10">
    <source>
        <dbReference type="Proteomes" id="UP000657918"/>
    </source>
</evidence>
<dbReference type="SMART" id="SM00951">
    <property type="entry name" value="QLQ"/>
    <property type="match status" value="1"/>
</dbReference>
<feature type="compositionally biased region" description="Polar residues" evidence="6">
    <location>
        <begin position="174"/>
        <end position="186"/>
    </location>
</feature>
<dbReference type="Pfam" id="PF08879">
    <property type="entry name" value="WRC"/>
    <property type="match status" value="2"/>
</dbReference>
<dbReference type="GO" id="GO:0006355">
    <property type="term" value="P:regulation of DNA-templated transcription"/>
    <property type="evidence" value="ECO:0007669"/>
    <property type="project" value="InterPro"/>
</dbReference>
<feature type="domain" description="WRC" evidence="8">
    <location>
        <begin position="301"/>
        <end position="347"/>
    </location>
</feature>
<evidence type="ECO:0000256" key="2">
    <source>
        <dbReference type="ARBA" id="ARBA00008122"/>
    </source>
</evidence>